<dbReference type="GO" id="GO:0005506">
    <property type="term" value="F:iron ion binding"/>
    <property type="evidence" value="ECO:0007669"/>
    <property type="project" value="InterPro"/>
</dbReference>
<keyword evidence="6 12" id="KW-0812">Transmembrane</keyword>
<dbReference type="InterPro" id="IPR051542">
    <property type="entry name" value="Hydrogenase_cytochrome"/>
</dbReference>
<dbReference type="Gene3D" id="1.20.950.20">
    <property type="entry name" value="Transmembrane di-heme cytochromes, Chain C"/>
    <property type="match status" value="1"/>
</dbReference>
<evidence type="ECO:0000256" key="10">
    <source>
        <dbReference type="ARBA" id="ARBA00023004"/>
    </source>
</evidence>
<comment type="caution">
    <text evidence="14">The sequence shown here is derived from an EMBL/GenBank/DDBJ whole genome shotgun (WGS) entry which is preliminary data.</text>
</comment>
<dbReference type="EMBL" id="QMIF01000015">
    <property type="protein sequence ID" value="TVM31573.1"/>
    <property type="molecule type" value="Genomic_DNA"/>
</dbReference>
<comment type="similarity">
    <text evidence="2">Belongs to the HupC/HyaC/HydC family.</text>
</comment>
<dbReference type="InterPro" id="IPR011577">
    <property type="entry name" value="Cyt_b561_bac/Ni-Hgenase"/>
</dbReference>
<dbReference type="Pfam" id="PF01292">
    <property type="entry name" value="Ni_hydr_CYTB"/>
    <property type="match status" value="1"/>
</dbReference>
<keyword evidence="11 12" id="KW-0472">Membrane</keyword>
<accession>A0A6P1ZG77</accession>
<protein>
    <submittedName>
        <fullName evidence="14">Cytochrome B</fullName>
    </submittedName>
</protein>
<dbReference type="Proteomes" id="UP000434052">
    <property type="component" value="Unassembled WGS sequence"/>
</dbReference>
<dbReference type="GO" id="GO:0005886">
    <property type="term" value="C:plasma membrane"/>
    <property type="evidence" value="ECO:0007669"/>
    <property type="project" value="UniProtKB-SubCell"/>
</dbReference>
<dbReference type="GO" id="GO:0009055">
    <property type="term" value="F:electron transfer activity"/>
    <property type="evidence" value="ECO:0007669"/>
    <property type="project" value="InterPro"/>
</dbReference>
<feature type="transmembrane region" description="Helical" evidence="12">
    <location>
        <begin position="21"/>
        <end position="38"/>
    </location>
</feature>
<dbReference type="GO" id="GO:0022904">
    <property type="term" value="P:respiratory electron transport chain"/>
    <property type="evidence" value="ECO:0007669"/>
    <property type="project" value="InterPro"/>
</dbReference>
<evidence type="ECO:0000256" key="8">
    <source>
        <dbReference type="ARBA" id="ARBA00022982"/>
    </source>
</evidence>
<dbReference type="AlphaFoldDB" id="A0A6P1ZG77"/>
<reference evidence="14 15" key="1">
    <citation type="submission" date="2018-06" db="EMBL/GenBank/DDBJ databases">
        <title>Complete genome of Desulfovibrio marinus P48SEP.</title>
        <authorList>
            <person name="Crispim J.S."/>
            <person name="Vidigal P.M.P."/>
            <person name="Silva L.C.F."/>
            <person name="Araujo L.C."/>
            <person name="Laguardia C.N."/>
            <person name="Dias R.S."/>
            <person name="Sousa M.P."/>
            <person name="Paula S.O."/>
            <person name="Silva C."/>
        </authorList>
    </citation>
    <scope>NUCLEOTIDE SEQUENCE [LARGE SCALE GENOMIC DNA]</scope>
    <source>
        <strain evidence="14 15">P48SEP</strain>
    </source>
</reference>
<evidence type="ECO:0000256" key="7">
    <source>
        <dbReference type="ARBA" id="ARBA00022723"/>
    </source>
</evidence>
<gene>
    <name evidence="14" type="ORF">DQK91_18070</name>
</gene>
<sequence length="214" mass="24531">MSGTNNTRRIFLYSRFERINHWVQAALVLTLLVTGFEIHGTYTLLGFETAFDVHNFCAWTWLVLFIFDVFYLVVTGEWRQYTPTMKKLFDVMRYYMIGIFRGEPHPVPKSERAKHNPLQRLTYLGIVSFLIPFQMATGFLYYYYNDWAAIGLGGLSLGTMAALHTIGAFAFLVFIIVHVYMTTTGHTVFCHIRAMCTGWEDVEGSSETKEGASA</sequence>
<keyword evidence="8" id="KW-0249">Electron transport</keyword>
<dbReference type="InterPro" id="IPR016174">
    <property type="entry name" value="Di-haem_cyt_TM"/>
</dbReference>
<keyword evidence="3" id="KW-0813">Transport</keyword>
<feature type="transmembrane region" description="Helical" evidence="12">
    <location>
        <begin position="58"/>
        <end position="78"/>
    </location>
</feature>
<evidence type="ECO:0000256" key="11">
    <source>
        <dbReference type="ARBA" id="ARBA00023136"/>
    </source>
</evidence>
<dbReference type="InterPro" id="IPR000516">
    <property type="entry name" value="Ni-dep_Hydgase_cyt-B"/>
</dbReference>
<evidence type="ECO:0000256" key="5">
    <source>
        <dbReference type="ARBA" id="ARBA00022617"/>
    </source>
</evidence>
<organism evidence="14 15">
    <name type="scientific">Oceanidesulfovibrio marinus</name>
    <dbReference type="NCBI Taxonomy" id="370038"/>
    <lineage>
        <taxon>Bacteria</taxon>
        <taxon>Pseudomonadati</taxon>
        <taxon>Thermodesulfobacteriota</taxon>
        <taxon>Desulfovibrionia</taxon>
        <taxon>Desulfovibrionales</taxon>
        <taxon>Desulfovibrionaceae</taxon>
        <taxon>Oceanidesulfovibrio</taxon>
    </lineage>
</organism>
<evidence type="ECO:0000256" key="6">
    <source>
        <dbReference type="ARBA" id="ARBA00022692"/>
    </source>
</evidence>
<feature type="transmembrane region" description="Helical" evidence="12">
    <location>
        <begin position="150"/>
        <end position="177"/>
    </location>
</feature>
<feature type="transmembrane region" description="Helical" evidence="12">
    <location>
        <begin position="121"/>
        <end position="144"/>
    </location>
</feature>
<evidence type="ECO:0000256" key="12">
    <source>
        <dbReference type="SAM" id="Phobius"/>
    </source>
</evidence>
<dbReference type="PRINTS" id="PR00161">
    <property type="entry name" value="NIHGNASECYTB"/>
</dbReference>
<dbReference type="GO" id="GO:0020037">
    <property type="term" value="F:heme binding"/>
    <property type="evidence" value="ECO:0007669"/>
    <property type="project" value="TreeGrafter"/>
</dbReference>
<keyword evidence="10" id="KW-0408">Iron</keyword>
<evidence type="ECO:0000313" key="14">
    <source>
        <dbReference type="EMBL" id="TVM31573.1"/>
    </source>
</evidence>
<keyword evidence="5" id="KW-0349">Heme</keyword>
<evidence type="ECO:0000256" key="2">
    <source>
        <dbReference type="ARBA" id="ARBA00008622"/>
    </source>
</evidence>
<evidence type="ECO:0000256" key="9">
    <source>
        <dbReference type="ARBA" id="ARBA00022989"/>
    </source>
</evidence>
<dbReference type="PANTHER" id="PTHR30485:SF1">
    <property type="entry name" value="CYTOCHROME YDHU-RELATED"/>
    <property type="match status" value="1"/>
</dbReference>
<dbReference type="SUPFAM" id="SSF81342">
    <property type="entry name" value="Transmembrane di-heme cytochromes"/>
    <property type="match status" value="1"/>
</dbReference>
<dbReference type="OrthoDB" id="197262at2"/>
<evidence type="ECO:0000259" key="13">
    <source>
        <dbReference type="Pfam" id="PF01292"/>
    </source>
</evidence>
<dbReference type="PANTHER" id="PTHR30485">
    <property type="entry name" value="NI/FE-HYDROGENASE 1 B-TYPE CYTOCHROME SUBUNIT"/>
    <property type="match status" value="1"/>
</dbReference>
<feature type="domain" description="Cytochrome b561 bacterial/Ni-hydrogenase" evidence="13">
    <location>
        <begin position="13"/>
        <end position="198"/>
    </location>
</feature>
<evidence type="ECO:0000256" key="1">
    <source>
        <dbReference type="ARBA" id="ARBA00004651"/>
    </source>
</evidence>
<name>A0A6P1ZG77_9BACT</name>
<keyword evidence="9 12" id="KW-1133">Transmembrane helix</keyword>
<proteinExistence type="inferred from homology"/>
<keyword evidence="4" id="KW-1003">Cell membrane</keyword>
<evidence type="ECO:0000313" key="15">
    <source>
        <dbReference type="Proteomes" id="UP000434052"/>
    </source>
</evidence>
<dbReference type="RefSeq" id="WP_144306806.1">
    <property type="nucleotide sequence ID" value="NZ_QMIF01000015.1"/>
</dbReference>
<evidence type="ECO:0000256" key="3">
    <source>
        <dbReference type="ARBA" id="ARBA00022448"/>
    </source>
</evidence>
<evidence type="ECO:0000256" key="4">
    <source>
        <dbReference type="ARBA" id="ARBA00022475"/>
    </source>
</evidence>
<comment type="subcellular location">
    <subcellularLocation>
        <location evidence="1">Cell membrane</location>
        <topology evidence="1">Multi-pass membrane protein</topology>
    </subcellularLocation>
</comment>
<keyword evidence="7" id="KW-0479">Metal-binding</keyword>